<protein>
    <submittedName>
        <fullName evidence="2">Uncharacterized protein</fullName>
    </submittedName>
</protein>
<evidence type="ECO:0000313" key="2">
    <source>
        <dbReference type="EMBL" id="KAJ3613180.1"/>
    </source>
</evidence>
<dbReference type="EMBL" id="JANIIK010000035">
    <property type="protein sequence ID" value="KAJ3613180.1"/>
    <property type="molecule type" value="Genomic_DNA"/>
</dbReference>
<dbReference type="AlphaFoldDB" id="A0A9Q0IWK8"/>
<dbReference type="Proteomes" id="UP001148018">
    <property type="component" value="Unassembled WGS sequence"/>
</dbReference>
<reference evidence="2" key="1">
    <citation type="submission" date="2022-07" db="EMBL/GenBank/DDBJ databases">
        <title>Chromosome-level genome of Muraenolepis orangiensis.</title>
        <authorList>
            <person name="Kim J."/>
        </authorList>
    </citation>
    <scope>NUCLEOTIDE SEQUENCE</scope>
    <source>
        <strain evidence="2">KU_S4_2022</strain>
        <tissue evidence="2">Muscle</tissue>
    </source>
</reference>
<keyword evidence="3" id="KW-1185">Reference proteome</keyword>
<organism evidence="2 3">
    <name type="scientific">Muraenolepis orangiensis</name>
    <name type="common">Patagonian moray cod</name>
    <dbReference type="NCBI Taxonomy" id="630683"/>
    <lineage>
        <taxon>Eukaryota</taxon>
        <taxon>Metazoa</taxon>
        <taxon>Chordata</taxon>
        <taxon>Craniata</taxon>
        <taxon>Vertebrata</taxon>
        <taxon>Euteleostomi</taxon>
        <taxon>Actinopterygii</taxon>
        <taxon>Neopterygii</taxon>
        <taxon>Teleostei</taxon>
        <taxon>Neoteleostei</taxon>
        <taxon>Acanthomorphata</taxon>
        <taxon>Zeiogadaria</taxon>
        <taxon>Gadariae</taxon>
        <taxon>Gadiformes</taxon>
        <taxon>Muraenolepidoidei</taxon>
        <taxon>Muraenolepididae</taxon>
        <taxon>Muraenolepis</taxon>
    </lineage>
</organism>
<evidence type="ECO:0000313" key="3">
    <source>
        <dbReference type="Proteomes" id="UP001148018"/>
    </source>
</evidence>
<proteinExistence type="predicted"/>
<name>A0A9Q0IWK8_9TELE</name>
<evidence type="ECO:0000256" key="1">
    <source>
        <dbReference type="SAM" id="MobiDB-lite"/>
    </source>
</evidence>
<comment type="caution">
    <text evidence="2">The sequence shown here is derived from an EMBL/GenBank/DDBJ whole genome shotgun (WGS) entry which is preliminary data.</text>
</comment>
<sequence>MTIFSSDQEACSVQARQQQEMGCGPRSVENEEARRDNGKEKVETVGIKGDAKPDQTEESGMLQGRANQNGPCQSCDQAYLLAIGK</sequence>
<feature type="compositionally biased region" description="Basic and acidic residues" evidence="1">
    <location>
        <begin position="28"/>
        <end position="55"/>
    </location>
</feature>
<gene>
    <name evidence="2" type="ORF">NHX12_019432</name>
</gene>
<feature type="region of interest" description="Disordered" evidence="1">
    <location>
        <begin position="15"/>
        <end position="70"/>
    </location>
</feature>
<accession>A0A9Q0IWK8</accession>